<comment type="similarity">
    <text evidence="2">Belongs to the glycosyl hydrolase 45 (cellulase K) family.</text>
</comment>
<feature type="chain" id="PRO_5025641887" description="cellulase" evidence="11">
    <location>
        <begin position="20"/>
        <end position="470"/>
    </location>
</feature>
<dbReference type="Pfam" id="PF02015">
    <property type="entry name" value="Glyco_hydro_45"/>
    <property type="match status" value="1"/>
</dbReference>
<dbReference type="InterPro" id="IPR035971">
    <property type="entry name" value="CBD_sf"/>
</dbReference>
<feature type="domain" description="CBM1" evidence="12">
    <location>
        <begin position="409"/>
        <end position="445"/>
    </location>
</feature>
<feature type="compositionally biased region" description="Polar residues" evidence="10">
    <location>
        <begin position="389"/>
        <end position="400"/>
    </location>
</feature>
<dbReference type="PANTHER" id="PTHR39730">
    <property type="entry name" value="ENDOGLUCANASE 1"/>
    <property type="match status" value="1"/>
</dbReference>
<dbReference type="PANTHER" id="PTHR39730:SF1">
    <property type="entry name" value="ENDOGLUCANASE 1"/>
    <property type="match status" value="1"/>
</dbReference>
<evidence type="ECO:0000256" key="5">
    <source>
        <dbReference type="ARBA" id="ARBA00022801"/>
    </source>
</evidence>
<dbReference type="GO" id="GO:0030248">
    <property type="term" value="F:cellulose binding"/>
    <property type="evidence" value="ECO:0007669"/>
    <property type="project" value="InterPro"/>
</dbReference>
<evidence type="ECO:0000256" key="7">
    <source>
        <dbReference type="ARBA" id="ARBA00023277"/>
    </source>
</evidence>
<dbReference type="SMART" id="SM00236">
    <property type="entry name" value="fCBD"/>
    <property type="match status" value="3"/>
</dbReference>
<evidence type="ECO:0000256" key="4">
    <source>
        <dbReference type="ARBA" id="ARBA00022729"/>
    </source>
</evidence>
<keyword evidence="9" id="KW-0624">Polysaccharide degradation</keyword>
<feature type="region of interest" description="Disordered" evidence="10">
    <location>
        <begin position="352"/>
        <end position="406"/>
    </location>
</feature>
<keyword evidence="5" id="KW-0378">Hydrolase</keyword>
<dbReference type="Proteomes" id="UP000799757">
    <property type="component" value="Unassembled WGS sequence"/>
</dbReference>
<feature type="domain" description="CBM1" evidence="12">
    <location>
        <begin position="252"/>
        <end position="288"/>
    </location>
</feature>
<feature type="region of interest" description="Disordered" evidence="10">
    <location>
        <begin position="447"/>
        <end position="470"/>
    </location>
</feature>
<dbReference type="PROSITE" id="PS51164">
    <property type="entry name" value="CBM1_2"/>
    <property type="match status" value="3"/>
</dbReference>
<feature type="domain" description="CBM1" evidence="12">
    <location>
        <begin position="310"/>
        <end position="345"/>
    </location>
</feature>
<dbReference type="Gene3D" id="2.40.40.10">
    <property type="entry name" value="RlpA-like domain"/>
    <property type="match status" value="1"/>
</dbReference>
<evidence type="ECO:0000256" key="8">
    <source>
        <dbReference type="ARBA" id="ARBA00023295"/>
    </source>
</evidence>
<dbReference type="OrthoDB" id="10035502at2759"/>
<accession>A0A6A6WYU4</accession>
<dbReference type="SUPFAM" id="SSF57180">
    <property type="entry name" value="Cellulose-binding domain"/>
    <property type="match status" value="3"/>
</dbReference>
<dbReference type="GO" id="GO:0008810">
    <property type="term" value="F:cellulase activity"/>
    <property type="evidence" value="ECO:0007669"/>
    <property type="project" value="UniProtKB-EC"/>
</dbReference>
<keyword evidence="8" id="KW-0326">Glycosidase</keyword>
<feature type="compositionally biased region" description="Polar residues" evidence="10">
    <location>
        <begin position="242"/>
        <end position="255"/>
    </location>
</feature>
<evidence type="ECO:0000256" key="3">
    <source>
        <dbReference type="ARBA" id="ARBA00012601"/>
    </source>
</evidence>
<feature type="region of interest" description="Disordered" evidence="10">
    <location>
        <begin position="229"/>
        <end position="255"/>
    </location>
</feature>
<comment type="catalytic activity">
    <reaction evidence="1">
        <text>Endohydrolysis of (1-&gt;4)-beta-D-glucosidic linkages in cellulose, lichenin and cereal beta-D-glucans.</text>
        <dbReference type="EC" id="3.2.1.4"/>
    </reaction>
</comment>
<dbReference type="GO" id="GO:0005576">
    <property type="term" value="C:extracellular region"/>
    <property type="evidence" value="ECO:0007669"/>
    <property type="project" value="InterPro"/>
</dbReference>
<dbReference type="SUPFAM" id="SSF50685">
    <property type="entry name" value="Barwin-like endoglucanases"/>
    <property type="match status" value="1"/>
</dbReference>
<dbReference type="Pfam" id="PF00734">
    <property type="entry name" value="CBM_1"/>
    <property type="match status" value="3"/>
</dbReference>
<evidence type="ECO:0000256" key="6">
    <source>
        <dbReference type="ARBA" id="ARBA00023001"/>
    </source>
</evidence>
<dbReference type="InterPro" id="IPR052288">
    <property type="entry name" value="GH45_Enzymes"/>
</dbReference>
<evidence type="ECO:0000256" key="10">
    <source>
        <dbReference type="SAM" id="MobiDB-lite"/>
    </source>
</evidence>
<dbReference type="InterPro" id="IPR000254">
    <property type="entry name" value="CBD"/>
</dbReference>
<organism evidence="13 14">
    <name type="scientific">Melanomma pulvis-pyrius CBS 109.77</name>
    <dbReference type="NCBI Taxonomy" id="1314802"/>
    <lineage>
        <taxon>Eukaryota</taxon>
        <taxon>Fungi</taxon>
        <taxon>Dikarya</taxon>
        <taxon>Ascomycota</taxon>
        <taxon>Pezizomycotina</taxon>
        <taxon>Dothideomycetes</taxon>
        <taxon>Pleosporomycetidae</taxon>
        <taxon>Pleosporales</taxon>
        <taxon>Melanommataceae</taxon>
        <taxon>Melanomma</taxon>
    </lineage>
</organism>
<dbReference type="EC" id="3.2.1.4" evidence="3"/>
<dbReference type="EMBL" id="MU002149">
    <property type="protein sequence ID" value="KAF2789279.1"/>
    <property type="molecule type" value="Genomic_DNA"/>
</dbReference>
<dbReference type="InterPro" id="IPR000334">
    <property type="entry name" value="Glyco_hydro_45"/>
</dbReference>
<evidence type="ECO:0000313" key="13">
    <source>
        <dbReference type="EMBL" id="KAF2789279.1"/>
    </source>
</evidence>
<protein>
    <recommendedName>
        <fullName evidence="3">cellulase</fullName>
        <ecNumber evidence="3">3.2.1.4</ecNumber>
    </recommendedName>
</protein>
<feature type="compositionally biased region" description="Pro residues" evidence="10">
    <location>
        <begin position="352"/>
        <end position="376"/>
    </location>
</feature>
<proteinExistence type="inferred from homology"/>
<dbReference type="InterPro" id="IPR036908">
    <property type="entry name" value="RlpA-like_sf"/>
</dbReference>
<dbReference type="GO" id="GO:0030245">
    <property type="term" value="P:cellulose catabolic process"/>
    <property type="evidence" value="ECO:0007669"/>
    <property type="project" value="UniProtKB-KW"/>
</dbReference>
<evidence type="ECO:0000256" key="2">
    <source>
        <dbReference type="ARBA" id="ARBA00007793"/>
    </source>
</evidence>
<evidence type="ECO:0000313" key="14">
    <source>
        <dbReference type="Proteomes" id="UP000799757"/>
    </source>
</evidence>
<name>A0A6A6WYU4_9PLEO</name>
<evidence type="ECO:0000256" key="9">
    <source>
        <dbReference type="ARBA" id="ARBA00023326"/>
    </source>
</evidence>
<keyword evidence="14" id="KW-1185">Reference proteome</keyword>
<gene>
    <name evidence="13" type="ORF">K505DRAFT_420576</name>
</gene>
<evidence type="ECO:0000259" key="12">
    <source>
        <dbReference type="PROSITE" id="PS51164"/>
    </source>
</evidence>
<evidence type="ECO:0000256" key="11">
    <source>
        <dbReference type="SAM" id="SignalP"/>
    </source>
</evidence>
<reference evidence="13" key="1">
    <citation type="journal article" date="2020" name="Stud. Mycol.">
        <title>101 Dothideomycetes genomes: a test case for predicting lifestyles and emergence of pathogens.</title>
        <authorList>
            <person name="Haridas S."/>
            <person name="Albert R."/>
            <person name="Binder M."/>
            <person name="Bloem J."/>
            <person name="Labutti K."/>
            <person name="Salamov A."/>
            <person name="Andreopoulos B."/>
            <person name="Baker S."/>
            <person name="Barry K."/>
            <person name="Bills G."/>
            <person name="Bluhm B."/>
            <person name="Cannon C."/>
            <person name="Castanera R."/>
            <person name="Culley D."/>
            <person name="Daum C."/>
            <person name="Ezra D."/>
            <person name="Gonzalez J."/>
            <person name="Henrissat B."/>
            <person name="Kuo A."/>
            <person name="Liang C."/>
            <person name="Lipzen A."/>
            <person name="Lutzoni F."/>
            <person name="Magnuson J."/>
            <person name="Mondo S."/>
            <person name="Nolan M."/>
            <person name="Ohm R."/>
            <person name="Pangilinan J."/>
            <person name="Park H.-J."/>
            <person name="Ramirez L."/>
            <person name="Alfaro M."/>
            <person name="Sun H."/>
            <person name="Tritt A."/>
            <person name="Yoshinaga Y."/>
            <person name="Zwiers L.-H."/>
            <person name="Turgeon B."/>
            <person name="Goodwin S."/>
            <person name="Spatafora J."/>
            <person name="Crous P."/>
            <person name="Grigoriev I."/>
        </authorList>
    </citation>
    <scope>NUCLEOTIDE SEQUENCE</scope>
    <source>
        <strain evidence="13">CBS 109.77</strain>
    </source>
</reference>
<sequence length="470" mass="49485">MKCFLLSLFASALLGGANAAAHSAVKGTGSTTRGWSCCKNSCSWANKAPVNSPVISCDATDNLGLSPARRDGCESGGGSYACSDLSPWAVSNDLSYGYAGVNLAATNETAWCCSCYQLSFTSGPVNGKKMIVQVVNSGTDLGNDQFDLAIPGGGQGNTQGCSVEWGKPDIWGAPYGGVAHREDCDAFPDALKGGCYWRFDWFRNSDNPTVTWEKVTCPEALSYVSGCRRNDDPLSGNPPTPTSTKSAPIASGTVSPGGQCGGRRYNGPTICTPGNVCTYVSDEAYYCLPDPANTRTTPTITKPTNTPMPTVGLVWDQCGGKGWTGPTRCKDSQCVYYDEYWSQCQPYSGIAPPPPAATPTPPAFPGWPGRPRPSWPPAVSSAKPPVQPTPTRASSRAPTTVTPPKPSGTIAQLYEQCGGLNHPGPFRCAQGLSCVYVDDYYSQCQKPGKKRGAEVLAGEEKGKAKGKAKV</sequence>
<keyword evidence="6" id="KW-0136">Cellulose degradation</keyword>
<keyword evidence="4 11" id="KW-0732">Signal</keyword>
<feature type="signal peptide" evidence="11">
    <location>
        <begin position="1"/>
        <end position="19"/>
    </location>
</feature>
<keyword evidence="7" id="KW-0119">Carbohydrate metabolism</keyword>
<dbReference type="AlphaFoldDB" id="A0A6A6WYU4"/>
<evidence type="ECO:0000256" key="1">
    <source>
        <dbReference type="ARBA" id="ARBA00000966"/>
    </source>
</evidence>